<dbReference type="Proteomes" id="UP000001364">
    <property type="component" value="Chromosome"/>
</dbReference>
<dbReference type="RefSeq" id="WP_010921474.1">
    <property type="nucleotide sequence ID" value="NC_011916.1"/>
</dbReference>
<accession>A0A0H3CCE8</accession>
<organism evidence="1 2">
    <name type="scientific">Caulobacter vibrioides (strain NA1000 / CB15N)</name>
    <name type="common">Caulobacter crescentus</name>
    <dbReference type="NCBI Taxonomy" id="565050"/>
    <lineage>
        <taxon>Bacteria</taxon>
        <taxon>Pseudomonadati</taxon>
        <taxon>Pseudomonadota</taxon>
        <taxon>Alphaproteobacteria</taxon>
        <taxon>Caulobacterales</taxon>
        <taxon>Caulobacteraceae</taxon>
        <taxon>Caulobacter</taxon>
    </lineage>
</organism>
<proteinExistence type="predicted"/>
<protein>
    <submittedName>
        <fullName evidence="1">Acetolactate synthase-related protein</fullName>
    </submittedName>
</protein>
<name>A0A0H3CCE8_CAUVN</name>
<dbReference type="AlphaFoldDB" id="A0A0H3CCE8"/>
<reference evidence="1 2" key="1">
    <citation type="journal article" date="2010" name="J. Bacteriol.">
        <title>The genetic basis of laboratory adaptation in Caulobacter crescentus.</title>
        <authorList>
            <person name="Marks M.E."/>
            <person name="Castro-Rojas C.M."/>
            <person name="Teiling C."/>
            <person name="Du L."/>
            <person name="Kapatral V."/>
            <person name="Walunas T.L."/>
            <person name="Crosson S."/>
        </authorList>
    </citation>
    <scope>NUCLEOTIDE SEQUENCE [LARGE SCALE GENOMIC DNA]</scope>
    <source>
        <strain evidence="2">NA1000 / CB15N</strain>
    </source>
</reference>
<keyword evidence="2" id="KW-1185">Reference proteome</keyword>
<evidence type="ECO:0000313" key="2">
    <source>
        <dbReference type="Proteomes" id="UP000001364"/>
    </source>
</evidence>
<evidence type="ECO:0000313" key="1">
    <source>
        <dbReference type="EMBL" id="ACL97227.1"/>
    </source>
</evidence>
<dbReference type="GeneID" id="7331958"/>
<dbReference type="RefSeq" id="YP_002519135.1">
    <property type="nucleotide sequence ID" value="NC_011916.1"/>
</dbReference>
<sequence length="32" mass="3160">MTMKTNAVAGIASLFLAVLPLVVIAGSLASSL</sequence>
<dbReference type="SMR" id="A0A0H3CCE8"/>
<dbReference type="HOGENOM" id="CLU_3388689_0_0_5"/>
<dbReference type="KEGG" id="ccs:CCNA_03762"/>
<dbReference type="EMBL" id="CP001340">
    <property type="protein sequence ID" value="ACL97227.1"/>
    <property type="molecule type" value="Genomic_DNA"/>
</dbReference>
<gene>
    <name evidence="1" type="ordered locus">CCNA_03762</name>
</gene>